<evidence type="ECO:0000313" key="1">
    <source>
        <dbReference type="EMBL" id="HJA86761.1"/>
    </source>
</evidence>
<dbReference type="AlphaFoldDB" id="A0A9D2KV09"/>
<protein>
    <submittedName>
        <fullName evidence="1">Cell division protein ZapA</fullName>
    </submittedName>
</protein>
<dbReference type="Pfam" id="PF05164">
    <property type="entry name" value="ZapA"/>
    <property type="match status" value="1"/>
</dbReference>
<sequence length="97" mass="11423">MNDKIRINLNLAGTTYPVFIDRKDEEIVREAAKQVNIRFNRNQLEHPEMSPEKVMAITAFELSLQMQDQKERNDTEPYTNKIKELTEVLDAHFKETT</sequence>
<dbReference type="SUPFAM" id="SSF102829">
    <property type="entry name" value="Cell division protein ZapA-like"/>
    <property type="match status" value="1"/>
</dbReference>
<keyword evidence="1" id="KW-0132">Cell division</keyword>
<dbReference type="EMBL" id="DWZI01000059">
    <property type="protein sequence ID" value="HJA86761.1"/>
    <property type="molecule type" value="Genomic_DNA"/>
</dbReference>
<keyword evidence="1" id="KW-0131">Cell cycle</keyword>
<proteinExistence type="predicted"/>
<reference evidence="1" key="1">
    <citation type="journal article" date="2021" name="PeerJ">
        <title>Extensive microbial diversity within the chicken gut microbiome revealed by metagenomics and culture.</title>
        <authorList>
            <person name="Gilroy R."/>
            <person name="Ravi A."/>
            <person name="Getino M."/>
            <person name="Pursley I."/>
            <person name="Horton D.L."/>
            <person name="Alikhan N.F."/>
            <person name="Baker D."/>
            <person name="Gharbi K."/>
            <person name="Hall N."/>
            <person name="Watson M."/>
            <person name="Adriaenssens E.M."/>
            <person name="Foster-Nyarko E."/>
            <person name="Jarju S."/>
            <person name="Secka A."/>
            <person name="Antonio M."/>
            <person name="Oren A."/>
            <person name="Chaudhuri R.R."/>
            <person name="La Ragione R."/>
            <person name="Hildebrand F."/>
            <person name="Pallen M.J."/>
        </authorList>
    </citation>
    <scope>NUCLEOTIDE SEQUENCE</scope>
    <source>
        <strain evidence="1">ChiHjej12B11-9795</strain>
    </source>
</reference>
<dbReference type="Proteomes" id="UP000823862">
    <property type="component" value="Unassembled WGS sequence"/>
</dbReference>
<dbReference type="InterPro" id="IPR007838">
    <property type="entry name" value="Cell_div_ZapA-like"/>
</dbReference>
<name>A0A9D2KV09_9BACE</name>
<dbReference type="InterPro" id="IPR036192">
    <property type="entry name" value="Cell_div_ZapA-like_sf"/>
</dbReference>
<comment type="caution">
    <text evidence="1">The sequence shown here is derived from an EMBL/GenBank/DDBJ whole genome shotgun (WGS) entry which is preliminary data.</text>
</comment>
<accession>A0A9D2KV09</accession>
<gene>
    <name evidence="1" type="ORF">H9950_11360</name>
</gene>
<organism evidence="1 2">
    <name type="scientific">Candidatus Bacteroides avicola</name>
    <dbReference type="NCBI Taxonomy" id="2838468"/>
    <lineage>
        <taxon>Bacteria</taxon>
        <taxon>Pseudomonadati</taxon>
        <taxon>Bacteroidota</taxon>
        <taxon>Bacteroidia</taxon>
        <taxon>Bacteroidales</taxon>
        <taxon>Bacteroidaceae</taxon>
        <taxon>Bacteroides</taxon>
    </lineage>
</organism>
<dbReference type="GO" id="GO:0051301">
    <property type="term" value="P:cell division"/>
    <property type="evidence" value="ECO:0007669"/>
    <property type="project" value="UniProtKB-KW"/>
</dbReference>
<evidence type="ECO:0000313" key="2">
    <source>
        <dbReference type="Proteomes" id="UP000823862"/>
    </source>
</evidence>
<reference evidence="1" key="2">
    <citation type="submission" date="2021-04" db="EMBL/GenBank/DDBJ databases">
        <authorList>
            <person name="Gilroy R."/>
        </authorList>
    </citation>
    <scope>NUCLEOTIDE SEQUENCE</scope>
    <source>
        <strain evidence="1">ChiHjej12B11-9795</strain>
    </source>
</reference>